<evidence type="ECO:0000313" key="6">
    <source>
        <dbReference type="EMBL" id="PWG63068.1"/>
    </source>
</evidence>
<feature type="domain" description="HipA N-terminal subdomain 1" evidence="5">
    <location>
        <begin position="7"/>
        <end position="103"/>
    </location>
</feature>
<keyword evidence="2" id="KW-0808">Transferase</keyword>
<evidence type="ECO:0000259" key="4">
    <source>
        <dbReference type="Pfam" id="PF07804"/>
    </source>
</evidence>
<dbReference type="InterPro" id="IPR017508">
    <property type="entry name" value="HipA_N1"/>
</dbReference>
<proteinExistence type="inferred from homology"/>
<feature type="domain" description="HipA-like C-terminal" evidence="4">
    <location>
        <begin position="147"/>
        <end position="367"/>
    </location>
</feature>
<comment type="caution">
    <text evidence="6">The sequence shown here is derived from an EMBL/GenBank/DDBJ whole genome shotgun (WGS) entry which is preliminary data.</text>
</comment>
<dbReference type="NCBIfam" id="TIGR03071">
    <property type="entry name" value="couple_hipA"/>
    <property type="match status" value="1"/>
</dbReference>
<evidence type="ECO:0000313" key="7">
    <source>
        <dbReference type="Proteomes" id="UP000245876"/>
    </source>
</evidence>
<name>A0A2U2N1Z2_9BIFI</name>
<evidence type="ECO:0000259" key="5">
    <source>
        <dbReference type="Pfam" id="PF13657"/>
    </source>
</evidence>
<dbReference type="GO" id="GO:0005829">
    <property type="term" value="C:cytosol"/>
    <property type="evidence" value="ECO:0007669"/>
    <property type="project" value="TreeGrafter"/>
</dbReference>
<evidence type="ECO:0000256" key="1">
    <source>
        <dbReference type="ARBA" id="ARBA00010164"/>
    </source>
</evidence>
<dbReference type="CDD" id="cd17808">
    <property type="entry name" value="HipA_Ec_like"/>
    <property type="match status" value="1"/>
</dbReference>
<dbReference type="RefSeq" id="WP_109057905.1">
    <property type="nucleotide sequence ID" value="NZ_QFFM01000029.1"/>
</dbReference>
<sequence length="440" mass="48981">MSAIKELIVLLEGRKVGVLREEASGRHTFTYDLSSSDVAQLSLAMPRRVEPWRGNAVEAYIDGILPDDSSVRQRIARLYSVNARNPFALLTAIGLDCGGAVQFVAPGTETGKMVEVLTPINEEQIGQRLESVTGAAQASWQNNGEHWSLNGAQDKLALRYTNNQWYEAEGAAATTHIIKPGIRGLREQAFNEYLCLTTARKIGLSVARSDYRVFGNVPAIVSARWDRRIDDSTMPATVTRIHQEDFCQAMGVMTNQKYQSDGGPSPQDIVRFMRAHGFLEEDVKAFFAALIFNYLIAGSDAHAKNYAILEIPGKVPRLAPLYDIASLFAYDTQRKDRKLAMSIGGEYNWERIELRNWRKLAEQCGNDSWSVIAPMLLDISLRILPAFDEAAKDALAWSGMLPHCTVESQQNKMLLIGRIREGIVAQSVRTLDWFAAEQIG</sequence>
<dbReference type="Pfam" id="PF07804">
    <property type="entry name" value="HipA_C"/>
    <property type="match status" value="1"/>
</dbReference>
<keyword evidence="3" id="KW-0418">Kinase</keyword>
<dbReference type="AlphaFoldDB" id="A0A2U2N1Z2"/>
<evidence type="ECO:0000256" key="2">
    <source>
        <dbReference type="ARBA" id="ARBA00022679"/>
    </source>
</evidence>
<organism evidence="6 7">
    <name type="scientific">Bifidobacterium callitrichidarum</name>
    <dbReference type="NCBI Taxonomy" id="2052941"/>
    <lineage>
        <taxon>Bacteria</taxon>
        <taxon>Bacillati</taxon>
        <taxon>Actinomycetota</taxon>
        <taxon>Actinomycetes</taxon>
        <taxon>Bifidobacteriales</taxon>
        <taxon>Bifidobacteriaceae</taxon>
        <taxon>Bifidobacterium</taxon>
    </lineage>
</organism>
<dbReference type="InterPro" id="IPR052028">
    <property type="entry name" value="HipA_Ser/Thr_kinase"/>
</dbReference>
<dbReference type="InterPro" id="IPR012893">
    <property type="entry name" value="HipA-like_C"/>
</dbReference>
<accession>A0A2U2N1Z2</accession>
<dbReference type="EMBL" id="QFFM01000029">
    <property type="protein sequence ID" value="PWG63068.1"/>
    <property type="molecule type" value="Genomic_DNA"/>
</dbReference>
<dbReference type="Proteomes" id="UP000245876">
    <property type="component" value="Unassembled WGS sequence"/>
</dbReference>
<protein>
    <submittedName>
        <fullName evidence="6">Type II toxin-antitoxin system HipA family toxin</fullName>
    </submittedName>
</protein>
<keyword evidence="7" id="KW-1185">Reference proteome</keyword>
<dbReference type="Gene3D" id="1.10.1070.20">
    <property type="match status" value="1"/>
</dbReference>
<reference evidence="6 7" key="1">
    <citation type="journal article" date="2018" name="Int. J. Syst. Evol. Microbiol.">
        <title>Bifidobacterium callitrichidarum sp. nov. from the faeces of the emperor tamarin (Saguinus imperator).</title>
        <authorList>
            <person name="Modesto M."/>
            <person name="Michelini S."/>
            <person name="Sansosti M.C."/>
            <person name="De Filippo C."/>
            <person name="Cavalieri D."/>
            <person name="Qvirist L."/>
            <person name="Andlid T."/>
            <person name="Spiezio C."/>
            <person name="Sandri C."/>
            <person name="Pascarelli S."/>
            <person name="Sgorbati B."/>
            <person name="Mattarelli P."/>
        </authorList>
    </citation>
    <scope>NUCLEOTIDE SEQUENCE [LARGE SCALE GENOMIC DNA]</scope>
    <source>
        <strain evidence="6 7">TRI 5</strain>
    </source>
</reference>
<evidence type="ECO:0000256" key="3">
    <source>
        <dbReference type="ARBA" id="ARBA00022777"/>
    </source>
</evidence>
<dbReference type="PANTHER" id="PTHR37419">
    <property type="entry name" value="SERINE/THREONINE-PROTEIN KINASE TOXIN HIPA"/>
    <property type="match status" value="1"/>
</dbReference>
<dbReference type="PANTHER" id="PTHR37419:SF1">
    <property type="entry name" value="SERINE_THREONINE-PROTEIN KINASE TOXIN HIPA"/>
    <property type="match status" value="1"/>
</dbReference>
<dbReference type="OrthoDB" id="3182374at2"/>
<dbReference type="GO" id="GO:0004674">
    <property type="term" value="F:protein serine/threonine kinase activity"/>
    <property type="evidence" value="ECO:0007669"/>
    <property type="project" value="TreeGrafter"/>
</dbReference>
<gene>
    <name evidence="6" type="ORF">DF196_11300</name>
</gene>
<dbReference type="Pfam" id="PF13657">
    <property type="entry name" value="Couple_hipA"/>
    <property type="match status" value="1"/>
</dbReference>
<comment type="similarity">
    <text evidence="1">Belongs to the HipA Ser/Thr kinase family.</text>
</comment>